<comment type="catalytic activity">
    <reaction evidence="1">
        <text>ATP + protein L-histidine = ADP + protein N-phospho-L-histidine.</text>
        <dbReference type="EC" id="2.7.13.3"/>
    </reaction>
</comment>
<keyword evidence="6" id="KW-0472">Membrane</keyword>
<dbReference type="InterPro" id="IPR011623">
    <property type="entry name" value="7TMR_DISM_rcpt_extracell_dom1"/>
</dbReference>
<dbReference type="SUPFAM" id="SSF47384">
    <property type="entry name" value="Homodimeric domain of signal transducing histidine kinase"/>
    <property type="match status" value="1"/>
</dbReference>
<accession>A0ABY2DQR7</accession>
<dbReference type="InterPro" id="IPR005467">
    <property type="entry name" value="His_kinase_dom"/>
</dbReference>
<evidence type="ECO:0000256" key="4">
    <source>
        <dbReference type="ARBA" id="ARBA00023012"/>
    </source>
</evidence>
<dbReference type="PANTHER" id="PTHR45339:SF1">
    <property type="entry name" value="HYBRID SIGNAL TRANSDUCTION HISTIDINE KINASE J"/>
    <property type="match status" value="1"/>
</dbReference>
<feature type="transmembrane region" description="Helical" evidence="6">
    <location>
        <begin position="222"/>
        <end position="239"/>
    </location>
</feature>
<dbReference type="CDD" id="cd00082">
    <property type="entry name" value="HisKA"/>
    <property type="match status" value="1"/>
</dbReference>
<dbReference type="Gene3D" id="3.40.50.2300">
    <property type="match status" value="1"/>
</dbReference>
<evidence type="ECO:0000256" key="3">
    <source>
        <dbReference type="ARBA" id="ARBA00022553"/>
    </source>
</evidence>
<dbReference type="Pfam" id="PF00072">
    <property type="entry name" value="Response_reg"/>
    <property type="match status" value="1"/>
</dbReference>
<dbReference type="SUPFAM" id="SSF55874">
    <property type="entry name" value="ATPase domain of HSP90 chaperone/DNA topoisomerase II/histidine kinase"/>
    <property type="match status" value="1"/>
</dbReference>
<feature type="transmembrane region" description="Helical" evidence="6">
    <location>
        <begin position="346"/>
        <end position="364"/>
    </location>
</feature>
<dbReference type="InterPro" id="IPR001789">
    <property type="entry name" value="Sig_transdc_resp-reg_receiver"/>
</dbReference>
<dbReference type="Pfam" id="PF07696">
    <property type="entry name" value="7TMR-DISMED2"/>
    <property type="match status" value="1"/>
</dbReference>
<dbReference type="InterPro" id="IPR003594">
    <property type="entry name" value="HATPase_dom"/>
</dbReference>
<keyword evidence="6" id="KW-0812">Transmembrane</keyword>
<dbReference type="PRINTS" id="PR00344">
    <property type="entry name" value="BCTRLSENSOR"/>
</dbReference>
<keyword evidence="10" id="KW-1185">Reference proteome</keyword>
<evidence type="ECO:0000256" key="6">
    <source>
        <dbReference type="SAM" id="Phobius"/>
    </source>
</evidence>
<organism evidence="9 10">
    <name type="scientific">Flavobacterium ranwuense</name>
    <dbReference type="NCBI Taxonomy" id="2541725"/>
    <lineage>
        <taxon>Bacteria</taxon>
        <taxon>Pseudomonadati</taxon>
        <taxon>Bacteroidota</taxon>
        <taxon>Flavobacteriia</taxon>
        <taxon>Flavobacteriales</taxon>
        <taxon>Flavobacteriaceae</taxon>
        <taxon>Flavobacterium</taxon>
    </lineage>
</organism>
<keyword evidence="6" id="KW-1133">Transmembrane helix</keyword>
<dbReference type="PROSITE" id="PS50109">
    <property type="entry name" value="HIS_KIN"/>
    <property type="match status" value="1"/>
</dbReference>
<evidence type="ECO:0000313" key="10">
    <source>
        <dbReference type="Proteomes" id="UP000294685"/>
    </source>
</evidence>
<comment type="caution">
    <text evidence="9">The sequence shown here is derived from an EMBL/GenBank/DDBJ whole genome shotgun (WGS) entry which is preliminary data.</text>
</comment>
<dbReference type="InterPro" id="IPR036097">
    <property type="entry name" value="HisK_dim/P_sf"/>
</dbReference>
<dbReference type="SMART" id="SM00388">
    <property type="entry name" value="HisKA"/>
    <property type="match status" value="1"/>
</dbReference>
<evidence type="ECO:0000313" key="9">
    <source>
        <dbReference type="EMBL" id="TDE28876.1"/>
    </source>
</evidence>
<name>A0ABY2DQR7_9FLAO</name>
<dbReference type="SUPFAM" id="SSF52172">
    <property type="entry name" value="CheY-like"/>
    <property type="match status" value="1"/>
</dbReference>
<feature type="transmembrane region" description="Helical" evidence="6">
    <location>
        <begin position="259"/>
        <end position="280"/>
    </location>
</feature>
<feature type="modified residue" description="4-aspartylphosphate" evidence="5">
    <location>
        <position position="723"/>
    </location>
</feature>
<dbReference type="InterPro" id="IPR011622">
    <property type="entry name" value="7TMR_DISM_rcpt_extracell_dom2"/>
</dbReference>
<dbReference type="PANTHER" id="PTHR45339">
    <property type="entry name" value="HYBRID SIGNAL TRANSDUCTION HISTIDINE KINASE J"/>
    <property type="match status" value="1"/>
</dbReference>
<feature type="transmembrane region" description="Helical" evidence="6">
    <location>
        <begin position="287"/>
        <end position="308"/>
    </location>
</feature>
<gene>
    <name evidence="9" type="ORF">E0I61_10825</name>
</gene>
<evidence type="ECO:0000256" key="2">
    <source>
        <dbReference type="ARBA" id="ARBA00012438"/>
    </source>
</evidence>
<protein>
    <recommendedName>
        <fullName evidence="2">histidine kinase</fullName>
        <ecNumber evidence="2">2.7.13.3</ecNumber>
    </recommendedName>
</protein>
<dbReference type="Pfam" id="PF02518">
    <property type="entry name" value="HATPase_c"/>
    <property type="match status" value="1"/>
</dbReference>
<keyword evidence="3 5" id="KW-0597">Phosphoprotein</keyword>
<feature type="transmembrane region" description="Helical" evidence="6">
    <location>
        <begin position="194"/>
        <end position="215"/>
    </location>
</feature>
<dbReference type="InterPro" id="IPR004358">
    <property type="entry name" value="Sig_transdc_His_kin-like_C"/>
</dbReference>
<dbReference type="SMART" id="SM00387">
    <property type="entry name" value="HATPase_c"/>
    <property type="match status" value="1"/>
</dbReference>
<evidence type="ECO:0000259" key="8">
    <source>
        <dbReference type="PROSITE" id="PS50110"/>
    </source>
</evidence>
<dbReference type="GO" id="GO:0016301">
    <property type="term" value="F:kinase activity"/>
    <property type="evidence" value="ECO:0007669"/>
    <property type="project" value="UniProtKB-KW"/>
</dbReference>
<dbReference type="EC" id="2.7.13.3" evidence="2"/>
<dbReference type="Gene3D" id="1.10.287.130">
    <property type="match status" value="1"/>
</dbReference>
<dbReference type="Gene3D" id="3.30.565.10">
    <property type="entry name" value="Histidine kinase-like ATPase, C-terminal domain"/>
    <property type="match status" value="1"/>
</dbReference>
<reference evidence="9 10" key="1">
    <citation type="submission" date="2019-03" db="EMBL/GenBank/DDBJ databases">
        <title>Novel species of Flavobacterium.</title>
        <authorList>
            <person name="Liu Q."/>
            <person name="Xin Y.-H."/>
        </authorList>
    </citation>
    <scope>NUCLEOTIDE SEQUENCE [LARGE SCALE GENOMIC DNA]</scope>
    <source>
        <strain evidence="9 10">LB2P22</strain>
    </source>
</reference>
<evidence type="ECO:0000256" key="5">
    <source>
        <dbReference type="PROSITE-ProRule" id="PRU00169"/>
    </source>
</evidence>
<dbReference type="PROSITE" id="PS50110">
    <property type="entry name" value="RESPONSE_REGULATORY"/>
    <property type="match status" value="1"/>
</dbReference>
<dbReference type="Gene3D" id="2.60.40.2380">
    <property type="match status" value="1"/>
</dbReference>
<keyword evidence="4" id="KW-0902">Two-component regulatory system</keyword>
<feature type="domain" description="Response regulatory" evidence="8">
    <location>
        <begin position="673"/>
        <end position="793"/>
    </location>
</feature>
<dbReference type="Pfam" id="PF07695">
    <property type="entry name" value="7TMR-DISM_7TM"/>
    <property type="match status" value="1"/>
</dbReference>
<dbReference type="EMBL" id="SMLH01000005">
    <property type="protein sequence ID" value="TDE28876.1"/>
    <property type="molecule type" value="Genomic_DNA"/>
</dbReference>
<dbReference type="InterPro" id="IPR003661">
    <property type="entry name" value="HisK_dim/P_dom"/>
</dbReference>
<feature type="transmembrane region" description="Helical" evidence="6">
    <location>
        <begin position="314"/>
        <end position="339"/>
    </location>
</feature>
<evidence type="ECO:0000259" key="7">
    <source>
        <dbReference type="PROSITE" id="PS50109"/>
    </source>
</evidence>
<dbReference type="CDD" id="cd17546">
    <property type="entry name" value="REC_hyHK_CKI1_RcsC-like"/>
    <property type="match status" value="1"/>
</dbReference>
<proteinExistence type="predicted"/>
<dbReference type="Pfam" id="PF00512">
    <property type="entry name" value="HisKA"/>
    <property type="match status" value="1"/>
</dbReference>
<feature type="domain" description="Histidine kinase" evidence="7">
    <location>
        <begin position="430"/>
        <end position="651"/>
    </location>
</feature>
<dbReference type="InterPro" id="IPR011006">
    <property type="entry name" value="CheY-like_superfamily"/>
</dbReference>
<dbReference type="Proteomes" id="UP000294685">
    <property type="component" value="Unassembled WGS sequence"/>
</dbReference>
<evidence type="ECO:0000256" key="1">
    <source>
        <dbReference type="ARBA" id="ARBA00000085"/>
    </source>
</evidence>
<dbReference type="InterPro" id="IPR036890">
    <property type="entry name" value="HATPase_C_sf"/>
</dbReference>
<sequence>MGQKMHKQFYIALRLVLFMLFFSNTYSQYVFRSDMLTKDISLHKYTTITDVGQRNLDIKYVINNYNTLNPKKLETENDDLGFTQSNFWAKTELKNPTDLVLNYYLETARPITDLVELFIVDGVSGEITKKVSGDNMDYSKRSFDNRKTIFKIEITPRSSLKLFLHLKSDGEVIKMPVMLHSSENFIKTISNEQLVFGIFYGILTTVSIIYFFFFFALRTKTFLYYSLYVVFIGLMQFSLDGYFYELITPGGGWFSNHAVLFFAMMAGFLLGKYSEVFLNIKKHNKTIYFLFNVVYFLAFVLILCILFIPSALAISYPLANVLGLLILILIISSVFYLYYKKLAVDSFFTAGILFLILGFGIFILNNFGQVPNSFLTQNSSKLGTGLEIIFLSLSMANLIRNLKNEKNELNRLALVRSEEMNDLKSYFLSNISHELRTPLNAIMNMIDSISVEVTDDKIRKNCQIIKYSSHSLLSSVNDILDFSKIEKKELKLESVQFNPDEILENLKNNAVNRAKDQGLEFQFLKSDAIPNLVIGDVTRLVQVVNNVLNNAIKFTSKGFVKFDVDCKIKENNRASLKLTVSDSGVGIPQEKINSIFDSFSQNSIDNKRKFGGLGLGLYIVKTLVDMQNGSIELDSKVNEGTTCIITLDFDIVPQQEKAEVLDKPTVYDLEGKSVLVVEDNPINQMVVKMITKKWLNTTVVYANNGQECLDAFKTNHFDIVLMDLQMPVMDGYEATIAIRNGEAGAANASVPIIAVTADVMESTKLRVAEIGMNHYLSKPIKNDTLYRAIKKLV</sequence>
<keyword evidence="9" id="KW-0418">Kinase</keyword>
<keyword evidence="9" id="KW-0808">Transferase</keyword>
<dbReference type="SMART" id="SM00448">
    <property type="entry name" value="REC"/>
    <property type="match status" value="1"/>
</dbReference>